<dbReference type="RefSeq" id="WP_094967819.1">
    <property type="nucleotide sequence ID" value="NZ_NGJN01000003.1"/>
</dbReference>
<dbReference type="PROSITE" id="PS51257">
    <property type="entry name" value="PROKAR_LIPOPROTEIN"/>
    <property type="match status" value="1"/>
</dbReference>
<comment type="caution">
    <text evidence="1">The sequence shown here is derived from an EMBL/GenBank/DDBJ whole genome shotgun (WGS) entry which is preliminary data.</text>
</comment>
<reference evidence="1 2" key="1">
    <citation type="submission" date="2017-05" db="EMBL/GenBank/DDBJ databases">
        <title>The draft genome sequence of Idiomarina salinarum WNB302.</title>
        <authorList>
            <person name="Sun Y."/>
            <person name="Chen B."/>
            <person name="Du Z."/>
        </authorList>
    </citation>
    <scope>NUCLEOTIDE SEQUENCE [LARGE SCALE GENOMIC DNA]</scope>
    <source>
        <strain evidence="1 2">WNB302</strain>
    </source>
</reference>
<proteinExistence type="predicted"/>
<gene>
    <name evidence="1" type="ORF">CA834_06180</name>
</gene>
<dbReference type="EMBL" id="NGJN01000003">
    <property type="protein sequence ID" value="OZV69048.1"/>
    <property type="molecule type" value="Genomic_DNA"/>
</dbReference>
<evidence type="ECO:0000313" key="1">
    <source>
        <dbReference type="EMBL" id="OZV69048.1"/>
    </source>
</evidence>
<protein>
    <recommendedName>
        <fullName evidence="3">Lipocalin-like domain-containing protein</fullName>
    </recommendedName>
</protein>
<evidence type="ECO:0000313" key="2">
    <source>
        <dbReference type="Proteomes" id="UP000216840"/>
    </source>
</evidence>
<accession>A0A265UUR2</accession>
<sequence>MKKRIYTVLISTIMVVLLQSCNNDDDTVSLPDLNNEISIDGTIYSIAGPGILQSYGENSDGSFDRDIEIFAEDLFVEFDLNTPSVTGVSEGTYTFSATREAVTFFSVEIDNNSDIFYSPQLGTVVVSVNGDTTTVTFNLTAQDGTAIRGQWNGTLQ</sequence>
<keyword evidence="2" id="KW-1185">Reference proteome</keyword>
<dbReference type="AlphaFoldDB" id="A0A265UUR2"/>
<name>A0A265UUR2_9FLAO</name>
<dbReference type="Proteomes" id="UP000216840">
    <property type="component" value="Unassembled WGS sequence"/>
</dbReference>
<organism evidence="1 2">
    <name type="scientific">Winogradskyella aurantia</name>
    <dbReference type="NCBI Taxonomy" id="1915063"/>
    <lineage>
        <taxon>Bacteria</taxon>
        <taxon>Pseudomonadati</taxon>
        <taxon>Bacteroidota</taxon>
        <taxon>Flavobacteriia</taxon>
        <taxon>Flavobacteriales</taxon>
        <taxon>Flavobacteriaceae</taxon>
        <taxon>Winogradskyella</taxon>
    </lineage>
</organism>
<dbReference type="OrthoDB" id="1452738at2"/>
<evidence type="ECO:0008006" key="3">
    <source>
        <dbReference type="Google" id="ProtNLM"/>
    </source>
</evidence>